<name>A0A8K0GTT9_9ROSA</name>
<evidence type="ECO:0000313" key="2">
    <source>
        <dbReference type="EMBL" id="KAF3438114.1"/>
    </source>
</evidence>
<keyword evidence="3" id="KW-1185">Reference proteome</keyword>
<evidence type="ECO:0000256" key="1">
    <source>
        <dbReference type="SAM" id="MobiDB-lite"/>
    </source>
</evidence>
<sequence length="152" mass="17560">MREVFNQTDLKTSIEIPRYKQSSKSNQNHEQSPTISPTLRFGPKNNGSTLYDSFELQAVTEQINKAIQGSKMFSSPYLSSLRSPFYQQRLDRIYRESIKMPKRISCPRISCKILDEKPGKKGAVGVARGVVTWMWKKVKQGFTRNRKQNELN</sequence>
<dbReference type="EMBL" id="VOIH02000009">
    <property type="protein sequence ID" value="KAF3438114.1"/>
    <property type="molecule type" value="Genomic_DNA"/>
</dbReference>
<reference evidence="2" key="1">
    <citation type="submission" date="2020-03" db="EMBL/GenBank/DDBJ databases">
        <title>A high-quality chromosome-level genome assembly of a woody plant with both climbing and erect habits, Rhamnella rubrinervis.</title>
        <authorList>
            <person name="Lu Z."/>
            <person name="Yang Y."/>
            <person name="Zhu X."/>
            <person name="Sun Y."/>
        </authorList>
    </citation>
    <scope>NUCLEOTIDE SEQUENCE</scope>
    <source>
        <strain evidence="2">BYM</strain>
        <tissue evidence="2">Leaf</tissue>
    </source>
</reference>
<dbReference type="Proteomes" id="UP000796880">
    <property type="component" value="Unassembled WGS sequence"/>
</dbReference>
<gene>
    <name evidence="2" type="ORF">FNV43_RR20870</name>
</gene>
<organism evidence="2 3">
    <name type="scientific">Rhamnella rubrinervis</name>
    <dbReference type="NCBI Taxonomy" id="2594499"/>
    <lineage>
        <taxon>Eukaryota</taxon>
        <taxon>Viridiplantae</taxon>
        <taxon>Streptophyta</taxon>
        <taxon>Embryophyta</taxon>
        <taxon>Tracheophyta</taxon>
        <taxon>Spermatophyta</taxon>
        <taxon>Magnoliopsida</taxon>
        <taxon>eudicotyledons</taxon>
        <taxon>Gunneridae</taxon>
        <taxon>Pentapetalae</taxon>
        <taxon>rosids</taxon>
        <taxon>fabids</taxon>
        <taxon>Rosales</taxon>
        <taxon>Rhamnaceae</taxon>
        <taxon>rhamnoid group</taxon>
        <taxon>Rhamneae</taxon>
        <taxon>Rhamnella</taxon>
    </lineage>
</organism>
<dbReference type="OrthoDB" id="1305044at2759"/>
<accession>A0A8K0GTT9</accession>
<feature type="region of interest" description="Disordered" evidence="1">
    <location>
        <begin position="15"/>
        <end position="44"/>
    </location>
</feature>
<evidence type="ECO:0000313" key="3">
    <source>
        <dbReference type="Proteomes" id="UP000796880"/>
    </source>
</evidence>
<protein>
    <submittedName>
        <fullName evidence="2">Uncharacterized protein</fullName>
    </submittedName>
</protein>
<feature type="compositionally biased region" description="Polar residues" evidence="1">
    <location>
        <begin position="20"/>
        <end position="37"/>
    </location>
</feature>
<dbReference type="AlphaFoldDB" id="A0A8K0GTT9"/>
<comment type="caution">
    <text evidence="2">The sequence shown here is derived from an EMBL/GenBank/DDBJ whole genome shotgun (WGS) entry which is preliminary data.</text>
</comment>
<proteinExistence type="predicted"/>